<keyword evidence="2" id="KW-0560">Oxidoreductase</keyword>
<dbReference type="InterPro" id="IPR004360">
    <property type="entry name" value="Glyas_Fos-R_dOase_dom"/>
</dbReference>
<dbReference type="OrthoDB" id="173846at2"/>
<dbReference type="PANTHER" id="PTHR36503">
    <property type="entry name" value="BLR2520 PROTEIN"/>
    <property type="match status" value="1"/>
</dbReference>
<evidence type="ECO:0000313" key="3">
    <source>
        <dbReference type="Proteomes" id="UP000004508"/>
    </source>
</evidence>
<name>D6TID3_KTERA</name>
<organism evidence="2 3">
    <name type="scientific">Ktedonobacter racemifer DSM 44963</name>
    <dbReference type="NCBI Taxonomy" id="485913"/>
    <lineage>
        <taxon>Bacteria</taxon>
        <taxon>Bacillati</taxon>
        <taxon>Chloroflexota</taxon>
        <taxon>Ktedonobacteria</taxon>
        <taxon>Ktedonobacterales</taxon>
        <taxon>Ktedonobacteraceae</taxon>
        <taxon>Ktedonobacter</taxon>
    </lineage>
</organism>
<keyword evidence="3" id="KW-1185">Reference proteome</keyword>
<dbReference type="Proteomes" id="UP000004508">
    <property type="component" value="Unassembled WGS sequence"/>
</dbReference>
<feature type="domain" description="VOC" evidence="1">
    <location>
        <begin position="3"/>
        <end position="126"/>
    </location>
</feature>
<accession>D6TID3</accession>
<dbReference type="InParanoid" id="D6TID3"/>
<dbReference type="SUPFAM" id="SSF54593">
    <property type="entry name" value="Glyoxalase/Bleomycin resistance protein/Dihydroxybiphenyl dioxygenase"/>
    <property type="match status" value="1"/>
</dbReference>
<dbReference type="STRING" id="485913.Krac_10732"/>
<evidence type="ECO:0000259" key="1">
    <source>
        <dbReference type="PROSITE" id="PS51819"/>
    </source>
</evidence>
<dbReference type="AlphaFoldDB" id="D6TID3"/>
<dbReference type="EMBL" id="ADVG01000001">
    <property type="protein sequence ID" value="EFH89190.1"/>
    <property type="molecule type" value="Genomic_DNA"/>
</dbReference>
<dbReference type="GO" id="GO:0051213">
    <property type="term" value="F:dioxygenase activity"/>
    <property type="evidence" value="ECO:0007669"/>
    <property type="project" value="UniProtKB-KW"/>
</dbReference>
<sequence>MTRTSWVELCVSDLEQSIRWFEHVLGFRVIALETNGFVELSSGETSILLAPDDAPYWASERPHLLPSGQRGSGVEIILLVENIDAVYRQAQQAGADILRELADFPWHLRQFWVRHPDGYLIRPAQKILSVNPATYHHQIATVFQRNVPRIAEELAKVKQEADRLLLQQDYLGAVTIYEMLVTEIFEKSHLYFEEEEAYDDYSEEEAYYPEEEELEEFIGECIEALGHCLADERTDRVAREKCREVLFDIYRQDVYESHGFTTSTADQLVRYTTSLERDRLAEQIRTLLTKAGGSVRQSYGKFLLDLQKETLEDEAYLHICREAGLTSYLIDRLLTLGHIDEAARETQSIDNDDQFLGLADLFIPHQQDAVAERLVKARSKEKPAVRVLEWLQTYYQARENYTATLEITETLFRTQPLLKHYQRLRDLARQLDCWQTLRPALLAFLVASKTTRPLIEIALDEGEIDKALLQLKELAKKDRYGTTYEGDYGYGIDLRVAQAAEETDPHEAITLYQQRAERLIAQRDRKQYHEACTFLAKVRSVYEKIGERGAWASYMATLRQQNRNLPALKDELAKAKL</sequence>
<dbReference type="eggNOG" id="COG4715">
    <property type="taxonomic scope" value="Bacteria"/>
</dbReference>
<evidence type="ECO:0000313" key="2">
    <source>
        <dbReference type="EMBL" id="EFH89190.1"/>
    </source>
</evidence>
<reference evidence="2 3" key="1">
    <citation type="journal article" date="2011" name="Stand. Genomic Sci.">
        <title>Non-contiguous finished genome sequence and contextual data of the filamentous soil bacterium Ktedonobacter racemifer type strain (SOSP1-21).</title>
        <authorList>
            <person name="Chang Y.J."/>
            <person name="Land M."/>
            <person name="Hauser L."/>
            <person name="Chertkov O."/>
            <person name="Del Rio T.G."/>
            <person name="Nolan M."/>
            <person name="Copeland A."/>
            <person name="Tice H."/>
            <person name="Cheng J.F."/>
            <person name="Lucas S."/>
            <person name="Han C."/>
            <person name="Goodwin L."/>
            <person name="Pitluck S."/>
            <person name="Ivanova N."/>
            <person name="Ovchinikova G."/>
            <person name="Pati A."/>
            <person name="Chen A."/>
            <person name="Palaniappan K."/>
            <person name="Mavromatis K."/>
            <person name="Liolios K."/>
            <person name="Brettin T."/>
            <person name="Fiebig A."/>
            <person name="Rohde M."/>
            <person name="Abt B."/>
            <person name="Goker M."/>
            <person name="Detter J.C."/>
            <person name="Woyke T."/>
            <person name="Bristow J."/>
            <person name="Eisen J.A."/>
            <person name="Markowitz V."/>
            <person name="Hugenholtz P."/>
            <person name="Kyrpides N.C."/>
            <person name="Klenk H.P."/>
            <person name="Lapidus A."/>
        </authorList>
    </citation>
    <scope>NUCLEOTIDE SEQUENCE [LARGE SCALE GENOMIC DNA]</scope>
    <source>
        <strain evidence="3">DSM 44963</strain>
    </source>
</reference>
<comment type="caution">
    <text evidence="2">The sequence shown here is derived from an EMBL/GenBank/DDBJ whole genome shotgun (WGS) entry which is preliminary data.</text>
</comment>
<dbReference type="PROSITE" id="PS51819">
    <property type="entry name" value="VOC"/>
    <property type="match status" value="1"/>
</dbReference>
<protein>
    <submittedName>
        <fullName evidence="2">Glyoxalase/bleomycin resistance protein/dioxygenase</fullName>
    </submittedName>
</protein>
<dbReference type="InterPro" id="IPR037523">
    <property type="entry name" value="VOC_core"/>
</dbReference>
<keyword evidence="2" id="KW-0223">Dioxygenase</keyword>
<dbReference type="Pfam" id="PF00903">
    <property type="entry name" value="Glyoxalase"/>
    <property type="match status" value="1"/>
</dbReference>
<dbReference type="PANTHER" id="PTHR36503:SF1">
    <property type="entry name" value="BLR2520 PROTEIN"/>
    <property type="match status" value="1"/>
</dbReference>
<dbReference type="InterPro" id="IPR029068">
    <property type="entry name" value="Glyas_Bleomycin-R_OHBP_Dase"/>
</dbReference>
<dbReference type="Gene3D" id="3.10.180.10">
    <property type="entry name" value="2,3-Dihydroxybiphenyl 1,2-Dioxygenase, domain 1"/>
    <property type="match status" value="1"/>
</dbReference>
<gene>
    <name evidence="2" type="ORF">Krac_10732</name>
</gene>
<proteinExistence type="predicted"/>
<dbReference type="RefSeq" id="WP_007905620.1">
    <property type="nucleotide sequence ID" value="NZ_ADVG01000001.1"/>
</dbReference>
<dbReference type="eggNOG" id="COG0346">
    <property type="taxonomic scope" value="Bacteria"/>
</dbReference>